<dbReference type="Proteomes" id="UP000091967">
    <property type="component" value="Unassembled WGS sequence"/>
</dbReference>
<dbReference type="InterPro" id="IPR058533">
    <property type="entry name" value="Cation_efflux_TM"/>
</dbReference>
<dbReference type="AlphaFoldDB" id="A0A1B8AX32"/>
<dbReference type="GO" id="GO:0016020">
    <property type="term" value="C:membrane"/>
    <property type="evidence" value="ECO:0007669"/>
    <property type="project" value="UniProtKB-SubCell"/>
</dbReference>
<gene>
    <name evidence="6" type="ORF">FPOA_05624</name>
</gene>
<proteinExistence type="predicted"/>
<dbReference type="InterPro" id="IPR027469">
    <property type="entry name" value="Cation_efflux_TMD_sf"/>
</dbReference>
<keyword evidence="7" id="KW-1185">Reference proteome</keyword>
<dbReference type="Pfam" id="PF01545">
    <property type="entry name" value="Cation_efflux"/>
    <property type="match status" value="1"/>
</dbReference>
<dbReference type="Gene3D" id="1.20.1510.10">
    <property type="entry name" value="Cation efflux protein transmembrane domain"/>
    <property type="match status" value="1"/>
</dbReference>
<dbReference type="GO" id="GO:0008324">
    <property type="term" value="F:monoatomic cation transmembrane transporter activity"/>
    <property type="evidence" value="ECO:0007669"/>
    <property type="project" value="InterPro"/>
</dbReference>
<keyword evidence="2" id="KW-0812">Transmembrane</keyword>
<accession>A0A1B8AX32</accession>
<dbReference type="GO" id="GO:0030003">
    <property type="term" value="P:intracellular monoatomic cation homeostasis"/>
    <property type="evidence" value="ECO:0007669"/>
    <property type="project" value="UniProtKB-ARBA"/>
</dbReference>
<name>A0A1B8AX32_FUSPO</name>
<evidence type="ECO:0000313" key="6">
    <source>
        <dbReference type="EMBL" id="OBS25089.1"/>
    </source>
</evidence>
<keyword evidence="4" id="KW-0472">Membrane</keyword>
<evidence type="ECO:0000256" key="2">
    <source>
        <dbReference type="ARBA" id="ARBA00022692"/>
    </source>
</evidence>
<feature type="domain" description="Cation efflux protein transmembrane" evidence="5">
    <location>
        <begin position="3"/>
        <end position="85"/>
    </location>
</feature>
<keyword evidence="3" id="KW-1133">Transmembrane helix</keyword>
<sequence>MTIFVKEWMHRKTIRIAKAADSVLLTKVATHHRIDAISSMVTLTSAVMDFFVSNMTWVEPAGGLVISLLLLQSGIHDVVSACQVLHDHLSKRIRDN</sequence>
<organism evidence="6 7">
    <name type="scientific">Fusarium poae</name>
    <dbReference type="NCBI Taxonomy" id="36050"/>
    <lineage>
        <taxon>Eukaryota</taxon>
        <taxon>Fungi</taxon>
        <taxon>Dikarya</taxon>
        <taxon>Ascomycota</taxon>
        <taxon>Pezizomycotina</taxon>
        <taxon>Sordariomycetes</taxon>
        <taxon>Hypocreomycetidae</taxon>
        <taxon>Hypocreales</taxon>
        <taxon>Nectriaceae</taxon>
        <taxon>Fusarium</taxon>
    </lineage>
</organism>
<evidence type="ECO:0000256" key="1">
    <source>
        <dbReference type="ARBA" id="ARBA00004141"/>
    </source>
</evidence>
<protein>
    <recommendedName>
        <fullName evidence="5">Cation efflux protein transmembrane domain-containing protein</fullName>
    </recommendedName>
</protein>
<comment type="subcellular location">
    <subcellularLocation>
        <location evidence="1">Membrane</location>
        <topology evidence="1">Multi-pass membrane protein</topology>
    </subcellularLocation>
</comment>
<evidence type="ECO:0000256" key="4">
    <source>
        <dbReference type="ARBA" id="ARBA00023136"/>
    </source>
</evidence>
<evidence type="ECO:0000259" key="5">
    <source>
        <dbReference type="Pfam" id="PF01545"/>
    </source>
</evidence>
<dbReference type="EMBL" id="LYXU01000002">
    <property type="protein sequence ID" value="OBS25089.1"/>
    <property type="molecule type" value="Genomic_DNA"/>
</dbReference>
<evidence type="ECO:0000256" key="3">
    <source>
        <dbReference type="ARBA" id="ARBA00022989"/>
    </source>
</evidence>
<evidence type="ECO:0000313" key="7">
    <source>
        <dbReference type="Proteomes" id="UP000091967"/>
    </source>
</evidence>
<dbReference type="SUPFAM" id="SSF161111">
    <property type="entry name" value="Cation efflux protein transmembrane domain-like"/>
    <property type="match status" value="1"/>
</dbReference>
<dbReference type="GO" id="GO:0098771">
    <property type="term" value="P:inorganic ion homeostasis"/>
    <property type="evidence" value="ECO:0007669"/>
    <property type="project" value="UniProtKB-ARBA"/>
</dbReference>
<dbReference type="STRING" id="36050.A0A1B8AX32"/>
<reference evidence="6 7" key="1">
    <citation type="submission" date="2016-06" db="EMBL/GenBank/DDBJ databases">
        <title>Living apart together: crosstalk between the core and supernumerary genomes in a fungal plant pathogen.</title>
        <authorList>
            <person name="Vanheule A."/>
            <person name="Audenaert K."/>
            <person name="Warris S."/>
            <person name="Van De Geest H."/>
            <person name="Schijlen E."/>
            <person name="Hofte M."/>
            <person name="De Saeger S."/>
            <person name="Haesaert G."/>
            <person name="Waalwijk C."/>
            <person name="Van Der Lee T."/>
        </authorList>
    </citation>
    <scope>NUCLEOTIDE SEQUENCE [LARGE SCALE GENOMIC DNA]</scope>
    <source>
        <strain evidence="6 7">2516</strain>
    </source>
</reference>
<comment type="caution">
    <text evidence="6">The sequence shown here is derived from an EMBL/GenBank/DDBJ whole genome shotgun (WGS) entry which is preliminary data.</text>
</comment>